<dbReference type="Pfam" id="PF04895">
    <property type="entry name" value="Nre_C"/>
    <property type="match status" value="1"/>
</dbReference>
<comment type="similarity">
    <text evidence="1">Belongs to the Nre family.</text>
</comment>
<comment type="function">
    <text evidence="1">Involved in DNA damage repair.</text>
</comment>
<evidence type="ECO:0000259" key="2">
    <source>
        <dbReference type="Pfam" id="PF04894"/>
    </source>
</evidence>
<sequence>MESTAAEIRKSMEKHWNEYLSKYGNLFSSNSISGSSPPSVFVGSFGYPKVGVGPMVPPIHGDTSLLDAPEKWLGKSLEEIVNFRLKLVRGTQSVSVNNPQGRYIENLQELAMSQNTPDSDIIFYKNTAPITSIDGESAPFGPIGEIKSAKFSGMSTSKPIEKTYYDTDLKAEDAVLQLYNSGIEISKIQKCFSIGMFGKQRKLVPTRWSITATDDIISNNLVSEILDYSELDSILVFTHEHLGNLFSVLLFPHRWIFEMEEAWHTDKGEIGFGADAEDANGIDHYPSIAGAYYAAKLGVAEYLARKKKQAGVLILREIRPDYAVPVGVWQVREAIRAAMNKIPILVDSLDQGINLACKQMSISKNEWLSKGTILKMLKQKTITDYF</sequence>
<dbReference type="InterPro" id="IPR006979">
    <property type="entry name" value="Nre_C"/>
</dbReference>
<dbReference type="InterPro" id="IPR033167">
    <property type="entry name" value="Nre"/>
</dbReference>
<name>A0A3G1B0Y5_9ARCH</name>
<accession>A0A3G1B0Y5</accession>
<proteinExistence type="inferred from homology"/>
<organism evidence="4 5">
    <name type="scientific">Candidatus Nitrosotenuis cloacae</name>
    <dbReference type="NCBI Taxonomy" id="1603555"/>
    <lineage>
        <taxon>Archaea</taxon>
        <taxon>Nitrososphaerota</taxon>
        <taxon>Candidatus Nitrosotenuis</taxon>
    </lineage>
</organism>
<feature type="domain" description="Archaeal Nre C-terminal" evidence="3">
    <location>
        <begin position="277"/>
        <end position="385"/>
    </location>
</feature>
<dbReference type="EMBL" id="CP011097">
    <property type="protein sequence ID" value="AJZ75505.1"/>
    <property type="molecule type" value="Genomic_DNA"/>
</dbReference>
<protein>
    <recommendedName>
        <fullName evidence="1">DNA repair protein</fullName>
    </recommendedName>
</protein>
<gene>
    <name evidence="4" type="ORF">SU86_002945</name>
</gene>
<dbReference type="PANTHER" id="PTHR38136:SF2">
    <property type="entry name" value="DNA REPAIR PROTEIN"/>
    <property type="match status" value="1"/>
</dbReference>
<dbReference type="STRING" id="1603555.SU86_002945"/>
<evidence type="ECO:0000313" key="4">
    <source>
        <dbReference type="EMBL" id="AJZ75505.1"/>
    </source>
</evidence>
<dbReference type="PANTHER" id="PTHR38136">
    <property type="entry name" value="DNA REPAIR PROTEIN"/>
    <property type="match status" value="1"/>
</dbReference>
<dbReference type="InterPro" id="IPR006978">
    <property type="entry name" value="Nre_N"/>
</dbReference>
<dbReference type="RefSeq" id="WP_048188195.1">
    <property type="nucleotide sequence ID" value="NZ_CP011097.1"/>
</dbReference>
<dbReference type="Pfam" id="PF04894">
    <property type="entry name" value="Nre_N"/>
    <property type="match status" value="1"/>
</dbReference>
<dbReference type="AlphaFoldDB" id="A0A3G1B0Y5"/>
<evidence type="ECO:0000256" key="1">
    <source>
        <dbReference type="HAMAP-Rule" id="MF_02096"/>
    </source>
</evidence>
<reference evidence="4 5" key="1">
    <citation type="journal article" date="2016" name="Sci. Rep.">
        <title>A novel ammonia-oxidizing archaeon from wastewater treatment plant: Its enrichment, physiological and genomic characteristics.</title>
        <authorList>
            <person name="Li Y."/>
            <person name="Ding K."/>
            <person name="Wen X."/>
            <person name="Zhang B."/>
            <person name="Shen B."/>
            <person name="Yang Y."/>
        </authorList>
    </citation>
    <scope>NUCLEOTIDE SEQUENCE [LARGE SCALE GENOMIC DNA]</scope>
    <source>
        <strain evidence="4 5">SAT1</strain>
    </source>
</reference>
<dbReference type="HAMAP" id="MF_02096">
    <property type="entry name" value="Nre"/>
    <property type="match status" value="1"/>
</dbReference>
<keyword evidence="1" id="KW-0227">DNA damage</keyword>
<feature type="domain" description="Archaeal Nre N-terminal" evidence="2">
    <location>
        <begin position="26"/>
        <end position="265"/>
    </location>
</feature>
<keyword evidence="5" id="KW-1185">Reference proteome</keyword>
<keyword evidence="1" id="KW-0234">DNA repair</keyword>
<evidence type="ECO:0000313" key="5">
    <source>
        <dbReference type="Proteomes" id="UP000266745"/>
    </source>
</evidence>
<dbReference type="GO" id="GO:0006281">
    <property type="term" value="P:DNA repair"/>
    <property type="evidence" value="ECO:0007669"/>
    <property type="project" value="UniProtKB-UniRule"/>
</dbReference>
<comment type="caution">
    <text evidence="1">Lacks conserved residue(s) required for the propagation of feature annotation.</text>
</comment>
<dbReference type="Proteomes" id="UP000266745">
    <property type="component" value="Chromosome"/>
</dbReference>
<dbReference type="GeneID" id="24875347"/>
<evidence type="ECO:0000259" key="3">
    <source>
        <dbReference type="Pfam" id="PF04895"/>
    </source>
</evidence>
<dbReference type="KEGG" id="tah:SU86_002945"/>